<evidence type="ECO:0000256" key="2">
    <source>
        <dbReference type="ARBA" id="ARBA00010735"/>
    </source>
</evidence>
<evidence type="ECO:0000256" key="6">
    <source>
        <dbReference type="ARBA" id="ARBA00022989"/>
    </source>
</evidence>
<keyword evidence="7 8" id="KW-0472">Membrane</keyword>
<feature type="transmembrane region" description="Helical" evidence="8">
    <location>
        <begin position="177"/>
        <end position="204"/>
    </location>
</feature>
<evidence type="ECO:0000256" key="3">
    <source>
        <dbReference type="ARBA" id="ARBA00022448"/>
    </source>
</evidence>
<proteinExistence type="inferred from homology"/>
<keyword evidence="6 8" id="KW-1133">Transmembrane helix</keyword>
<name>A0A7Y9S0D2_9ACTN</name>
<dbReference type="EMBL" id="JACCAA010000001">
    <property type="protein sequence ID" value="NYG59605.1"/>
    <property type="molecule type" value="Genomic_DNA"/>
</dbReference>
<feature type="transmembrane region" description="Helical" evidence="8">
    <location>
        <begin position="146"/>
        <end position="165"/>
    </location>
</feature>
<keyword evidence="10" id="KW-1185">Reference proteome</keyword>
<dbReference type="InterPro" id="IPR011606">
    <property type="entry name" value="Brnchd-chn_aa_trnsp_permease"/>
</dbReference>
<reference evidence="9 10" key="1">
    <citation type="submission" date="2020-07" db="EMBL/GenBank/DDBJ databases">
        <title>Sequencing the genomes of 1000 actinobacteria strains.</title>
        <authorList>
            <person name="Klenk H.-P."/>
        </authorList>
    </citation>
    <scope>NUCLEOTIDE SEQUENCE [LARGE SCALE GENOMIC DNA]</scope>
    <source>
        <strain evidence="9 10">DSM 23819</strain>
    </source>
</reference>
<dbReference type="Proteomes" id="UP000540656">
    <property type="component" value="Unassembled WGS sequence"/>
</dbReference>
<evidence type="ECO:0000256" key="5">
    <source>
        <dbReference type="ARBA" id="ARBA00022692"/>
    </source>
</evidence>
<protein>
    <submittedName>
        <fullName evidence="9">4-azaleucine resistance transporter AzlC</fullName>
    </submittedName>
</protein>
<dbReference type="RefSeq" id="WP_246279968.1">
    <property type="nucleotide sequence ID" value="NZ_JACCAA010000001.1"/>
</dbReference>
<dbReference type="GO" id="GO:0005886">
    <property type="term" value="C:plasma membrane"/>
    <property type="evidence" value="ECO:0007669"/>
    <property type="project" value="UniProtKB-SubCell"/>
</dbReference>
<dbReference type="PANTHER" id="PTHR34979">
    <property type="entry name" value="INNER MEMBRANE PROTEIN YGAZ"/>
    <property type="match status" value="1"/>
</dbReference>
<dbReference type="PANTHER" id="PTHR34979:SF1">
    <property type="entry name" value="INNER MEMBRANE PROTEIN YGAZ"/>
    <property type="match status" value="1"/>
</dbReference>
<evidence type="ECO:0000256" key="1">
    <source>
        <dbReference type="ARBA" id="ARBA00004651"/>
    </source>
</evidence>
<accession>A0A7Y9S0D2</accession>
<keyword evidence="4" id="KW-1003">Cell membrane</keyword>
<gene>
    <name evidence="9" type="ORF">BJ980_002528</name>
</gene>
<comment type="similarity">
    <text evidence="2">Belongs to the AzlC family.</text>
</comment>
<dbReference type="Pfam" id="PF03591">
    <property type="entry name" value="AzlC"/>
    <property type="match status" value="1"/>
</dbReference>
<evidence type="ECO:0000256" key="8">
    <source>
        <dbReference type="SAM" id="Phobius"/>
    </source>
</evidence>
<evidence type="ECO:0000256" key="4">
    <source>
        <dbReference type="ARBA" id="ARBA00022475"/>
    </source>
</evidence>
<comment type="subcellular location">
    <subcellularLocation>
        <location evidence="1">Cell membrane</location>
        <topology evidence="1">Multi-pass membrane protein</topology>
    </subcellularLocation>
</comment>
<keyword evidence="5 8" id="KW-0812">Transmembrane</keyword>
<comment type="caution">
    <text evidence="9">The sequence shown here is derived from an EMBL/GenBank/DDBJ whole genome shotgun (WGS) entry which is preliminary data.</text>
</comment>
<sequence>MLRDIVLVNVAIAMVGVSYGAITVGEGLPVWLPNLMSVVVLGGASQFLFTGLIASGAGPVAAVVAGILVNLRHLPFGFALAETVDRRPFLGSYLMIDEVVAFSLAQKDLELRRKVFFTCGICLLIFWNVGSLLGALLGRAVGDTDVFGLDAAFPAVLLALVMPALRDSRTLRVAVLGAVLALALTPVMPAGTAVLCSLLALVTVRPWWKAEER</sequence>
<dbReference type="GO" id="GO:1903785">
    <property type="term" value="P:L-valine transmembrane transport"/>
    <property type="evidence" value="ECO:0007669"/>
    <property type="project" value="TreeGrafter"/>
</dbReference>
<evidence type="ECO:0000313" key="10">
    <source>
        <dbReference type="Proteomes" id="UP000540656"/>
    </source>
</evidence>
<feature type="transmembrane region" description="Helical" evidence="8">
    <location>
        <begin position="44"/>
        <end position="69"/>
    </location>
</feature>
<evidence type="ECO:0000256" key="7">
    <source>
        <dbReference type="ARBA" id="ARBA00023136"/>
    </source>
</evidence>
<organism evidence="9 10">
    <name type="scientific">Nocardioides daedukensis</name>
    <dbReference type="NCBI Taxonomy" id="634462"/>
    <lineage>
        <taxon>Bacteria</taxon>
        <taxon>Bacillati</taxon>
        <taxon>Actinomycetota</taxon>
        <taxon>Actinomycetes</taxon>
        <taxon>Propionibacteriales</taxon>
        <taxon>Nocardioidaceae</taxon>
        <taxon>Nocardioides</taxon>
    </lineage>
</organism>
<dbReference type="AlphaFoldDB" id="A0A7Y9S0D2"/>
<evidence type="ECO:0000313" key="9">
    <source>
        <dbReference type="EMBL" id="NYG59605.1"/>
    </source>
</evidence>
<feature type="transmembrane region" description="Helical" evidence="8">
    <location>
        <begin position="115"/>
        <end position="140"/>
    </location>
</feature>
<keyword evidence="3" id="KW-0813">Transport</keyword>